<dbReference type="OrthoDB" id="1740265at2759"/>
<dbReference type="Pfam" id="PF00128">
    <property type="entry name" value="Alpha-amylase"/>
    <property type="match status" value="2"/>
</dbReference>
<dbReference type="PANTHER" id="PTHR10357">
    <property type="entry name" value="ALPHA-AMYLASE FAMILY MEMBER"/>
    <property type="match status" value="1"/>
</dbReference>
<sequence length="458" mass="51698">MPQGSECNPSHMWWQGSVMYEIYVPSFQDTDNDGIGDLTGVLNRIDYLKNIGIKAIRLNSVLETRDYLHSHTPITNYTAVDPMFGSNKDLHLLAAVLHEKNMYLLMDIPLTFKTNPNLGADANHTVMPASEKNVRQMPLSHISEVLHYWLSLGVDGFFFPDITMFMTNPELLDAMHEWRNTLDHFSHGVEHRVMMVPLELLSSLKVSNSIQLDRVLDLVDLIDAPVDLTGSAQTIPEVLNSTTAWDNHASLPWINWNMGGIWRERISDLTHNHPLGRTFLLLFFPGTITLYYGDEIGLSEASKDNGWSSIMQWNENVNAGFSSAKPWQSLSRGWEEANVNAQNNTIVALKAMVTARQEKVPMYINGIFDYKGDYHPTKTSNYRVRYADADLIVIDRFFPRRNQFAVVANLGQNVLTKDLSHLYFGGSVLASSHGHAGYVKFRSISLQPGEALVCILDL</sequence>
<keyword evidence="3" id="KW-1185">Reference proteome</keyword>
<evidence type="ECO:0000313" key="2">
    <source>
        <dbReference type="EMBL" id="ROT63002.1"/>
    </source>
</evidence>
<comment type="caution">
    <text evidence="2">The sequence shown here is derived from an EMBL/GenBank/DDBJ whole genome shotgun (WGS) entry which is preliminary data.</text>
</comment>
<protein>
    <submittedName>
        <fullName evidence="2">Amino acid transport protein rBAT</fullName>
    </submittedName>
</protein>
<dbReference type="EMBL" id="QCYY01003506">
    <property type="protein sequence ID" value="ROT63002.1"/>
    <property type="molecule type" value="Genomic_DNA"/>
</dbReference>
<dbReference type="SMART" id="SM00642">
    <property type="entry name" value="Aamy"/>
    <property type="match status" value="1"/>
</dbReference>
<dbReference type="Gene3D" id="3.20.20.80">
    <property type="entry name" value="Glycosidases"/>
    <property type="match status" value="1"/>
</dbReference>
<gene>
    <name evidence="2" type="ORF">C7M84_019123</name>
</gene>
<proteinExistence type="predicted"/>
<dbReference type="InterPro" id="IPR006047">
    <property type="entry name" value="GH13_cat_dom"/>
</dbReference>
<evidence type="ECO:0000259" key="1">
    <source>
        <dbReference type="SMART" id="SM00642"/>
    </source>
</evidence>
<dbReference type="Proteomes" id="UP000283509">
    <property type="component" value="Unassembled WGS sequence"/>
</dbReference>
<dbReference type="SUPFAM" id="SSF51445">
    <property type="entry name" value="(Trans)glycosidases"/>
    <property type="match status" value="1"/>
</dbReference>
<dbReference type="STRING" id="6689.A0A423SFM4"/>
<evidence type="ECO:0000313" key="3">
    <source>
        <dbReference type="Proteomes" id="UP000283509"/>
    </source>
</evidence>
<reference evidence="2 3" key="1">
    <citation type="submission" date="2018-04" db="EMBL/GenBank/DDBJ databases">
        <authorList>
            <person name="Zhang X."/>
            <person name="Yuan J."/>
            <person name="Li F."/>
            <person name="Xiang J."/>
        </authorList>
    </citation>
    <scope>NUCLEOTIDE SEQUENCE [LARGE SCALE GENOMIC DNA]</scope>
    <source>
        <tissue evidence="2">Muscle</tissue>
    </source>
</reference>
<dbReference type="GO" id="GO:0005975">
    <property type="term" value="P:carbohydrate metabolic process"/>
    <property type="evidence" value="ECO:0007669"/>
    <property type="project" value="InterPro"/>
</dbReference>
<name>A0A423SFM4_PENVA</name>
<dbReference type="InterPro" id="IPR017853">
    <property type="entry name" value="GH"/>
</dbReference>
<feature type="domain" description="Glycosyl hydrolase family 13 catalytic" evidence="1">
    <location>
        <begin position="21"/>
        <end position="356"/>
    </location>
</feature>
<accession>A0A423SFM4</accession>
<dbReference type="AlphaFoldDB" id="A0A423SFM4"/>
<organism evidence="2 3">
    <name type="scientific">Penaeus vannamei</name>
    <name type="common">Whiteleg shrimp</name>
    <name type="synonym">Litopenaeus vannamei</name>
    <dbReference type="NCBI Taxonomy" id="6689"/>
    <lineage>
        <taxon>Eukaryota</taxon>
        <taxon>Metazoa</taxon>
        <taxon>Ecdysozoa</taxon>
        <taxon>Arthropoda</taxon>
        <taxon>Crustacea</taxon>
        <taxon>Multicrustacea</taxon>
        <taxon>Malacostraca</taxon>
        <taxon>Eumalacostraca</taxon>
        <taxon>Eucarida</taxon>
        <taxon>Decapoda</taxon>
        <taxon>Dendrobranchiata</taxon>
        <taxon>Penaeoidea</taxon>
        <taxon>Penaeidae</taxon>
        <taxon>Penaeus</taxon>
    </lineage>
</organism>
<reference evidence="2 3" key="2">
    <citation type="submission" date="2019-01" db="EMBL/GenBank/DDBJ databases">
        <title>The decoding of complex shrimp genome reveals the adaptation for benthos swimmer, frequently molting mechanism and breeding impact on genome.</title>
        <authorList>
            <person name="Sun Y."/>
            <person name="Gao Y."/>
            <person name="Yu Y."/>
        </authorList>
    </citation>
    <scope>NUCLEOTIDE SEQUENCE [LARGE SCALE GENOMIC DNA]</scope>
    <source>
        <tissue evidence="2">Muscle</tissue>
    </source>
</reference>
<dbReference type="PANTHER" id="PTHR10357:SF225">
    <property type="entry name" value="MALTASE 1-LIKE PROTEIN"/>
    <property type="match status" value="1"/>
</dbReference>